<dbReference type="PROSITE" id="PS50850">
    <property type="entry name" value="MFS"/>
    <property type="match status" value="1"/>
</dbReference>
<feature type="transmembrane region" description="Helical" evidence="7">
    <location>
        <begin position="242"/>
        <end position="264"/>
    </location>
</feature>
<evidence type="ECO:0000256" key="2">
    <source>
        <dbReference type="ARBA" id="ARBA00007520"/>
    </source>
</evidence>
<feature type="transmembrane region" description="Helical" evidence="7">
    <location>
        <begin position="331"/>
        <end position="352"/>
    </location>
</feature>
<feature type="transmembrane region" description="Helical" evidence="7">
    <location>
        <begin position="159"/>
        <end position="181"/>
    </location>
</feature>
<keyword evidence="4 7" id="KW-0812">Transmembrane</keyword>
<keyword evidence="3" id="KW-0813">Transport</keyword>
<dbReference type="InterPro" id="IPR011701">
    <property type="entry name" value="MFS"/>
</dbReference>
<feature type="transmembrane region" description="Helical" evidence="7">
    <location>
        <begin position="101"/>
        <end position="120"/>
    </location>
</feature>
<evidence type="ECO:0000256" key="3">
    <source>
        <dbReference type="ARBA" id="ARBA00022448"/>
    </source>
</evidence>
<reference evidence="10" key="1">
    <citation type="journal article" date="2019" name="Int. J. Syst. Evol. Microbiol.">
        <title>The Global Catalogue of Microorganisms (GCM) 10K type strain sequencing project: providing services to taxonomists for standard genome sequencing and annotation.</title>
        <authorList>
            <consortium name="The Broad Institute Genomics Platform"/>
            <consortium name="The Broad Institute Genome Sequencing Center for Infectious Disease"/>
            <person name="Wu L."/>
            <person name="Ma J."/>
        </authorList>
    </citation>
    <scope>NUCLEOTIDE SEQUENCE [LARGE SCALE GENOMIC DNA]</scope>
    <source>
        <strain evidence="10">JCM 30331</strain>
    </source>
</reference>
<dbReference type="Pfam" id="PF07690">
    <property type="entry name" value="MFS_1"/>
    <property type="match status" value="1"/>
</dbReference>
<dbReference type="PANTHER" id="PTHR23504">
    <property type="entry name" value="MAJOR FACILITATOR SUPERFAMILY DOMAIN-CONTAINING PROTEIN 10"/>
    <property type="match status" value="1"/>
</dbReference>
<dbReference type="PANTHER" id="PTHR23504:SF15">
    <property type="entry name" value="MAJOR FACILITATOR SUPERFAMILY (MFS) PROFILE DOMAIN-CONTAINING PROTEIN"/>
    <property type="match status" value="1"/>
</dbReference>
<proteinExistence type="inferred from homology"/>
<keyword evidence="10" id="KW-1185">Reference proteome</keyword>
<evidence type="ECO:0000256" key="1">
    <source>
        <dbReference type="ARBA" id="ARBA00004141"/>
    </source>
</evidence>
<evidence type="ECO:0000313" key="9">
    <source>
        <dbReference type="EMBL" id="GGK19154.1"/>
    </source>
</evidence>
<dbReference type="EMBL" id="BMPP01000003">
    <property type="protein sequence ID" value="GGK19154.1"/>
    <property type="molecule type" value="Genomic_DNA"/>
</dbReference>
<comment type="caution">
    <text evidence="9">The sequence shown here is derived from an EMBL/GenBank/DDBJ whole genome shotgun (WGS) entry which is preliminary data.</text>
</comment>
<protein>
    <submittedName>
        <fullName evidence="9">Tetracycline resistance MFS efflux pump</fullName>
    </submittedName>
</protein>
<feature type="transmembrane region" description="Helical" evidence="7">
    <location>
        <begin position="276"/>
        <end position="300"/>
    </location>
</feature>
<feature type="transmembrane region" description="Helical" evidence="7">
    <location>
        <begin position="398"/>
        <end position="418"/>
    </location>
</feature>
<dbReference type="InterPro" id="IPR036259">
    <property type="entry name" value="MFS_trans_sf"/>
</dbReference>
<evidence type="ECO:0000313" key="10">
    <source>
        <dbReference type="Proteomes" id="UP000647587"/>
    </source>
</evidence>
<keyword evidence="6 7" id="KW-0472">Membrane</keyword>
<evidence type="ECO:0000256" key="7">
    <source>
        <dbReference type="SAM" id="Phobius"/>
    </source>
</evidence>
<evidence type="ECO:0000256" key="4">
    <source>
        <dbReference type="ARBA" id="ARBA00022692"/>
    </source>
</evidence>
<sequence>MASSPEQGGRRSGSLKHANYTVGLMRSRPAAMVFILLTALIDIIGIGLIIPVLPGLVKELAGSEVAGARTIGLLTAAYAVMQFIFAPILGALSDRFGRRPVLLFALTGMGLDYLLLAFAPNLTWLFVGRVLAGITGASLTVANAYIADVSPPEQRAKNFGLLGATFGVGFILGPALGGLLGEYGLRVPFLVAAALTGLNVLYGLFVLPESLPASARGKGMKRSDLNPLLPLRALGKYPILRSLALTFVLLGLAGQVIFSTWVLYTEKVLSWSPGQNGLALAFFGLLTAAVQGGLIGPFIARFGDRRTIMTGLVASILEFLVLSVARSGALLYASLVVGALGGLANPAIQGLISRQVSETEQGRVQGALTSLNSLVAVVGPILATTVYAAGLSRGFPGAAYLMAAVLSVGGTLLILGVLRSIPGTGRVEARA</sequence>
<dbReference type="InterPro" id="IPR005829">
    <property type="entry name" value="Sugar_transporter_CS"/>
</dbReference>
<dbReference type="CDD" id="cd17388">
    <property type="entry name" value="MFS_TetA"/>
    <property type="match status" value="1"/>
</dbReference>
<organism evidence="9 10">
    <name type="scientific">Deinococcus malanensis</name>
    <dbReference type="NCBI Taxonomy" id="1706855"/>
    <lineage>
        <taxon>Bacteria</taxon>
        <taxon>Thermotogati</taxon>
        <taxon>Deinococcota</taxon>
        <taxon>Deinococci</taxon>
        <taxon>Deinococcales</taxon>
        <taxon>Deinococcaceae</taxon>
        <taxon>Deinococcus</taxon>
    </lineage>
</organism>
<comment type="similarity">
    <text evidence="2">Belongs to the major facilitator superfamily. TCR/Tet family.</text>
</comment>
<dbReference type="Proteomes" id="UP000647587">
    <property type="component" value="Unassembled WGS sequence"/>
</dbReference>
<feature type="transmembrane region" description="Helical" evidence="7">
    <location>
        <begin position="70"/>
        <end position="89"/>
    </location>
</feature>
<feature type="transmembrane region" description="Helical" evidence="7">
    <location>
        <begin position="30"/>
        <end position="50"/>
    </location>
</feature>
<feature type="domain" description="Major facilitator superfamily (MFS) profile" evidence="8">
    <location>
        <begin position="31"/>
        <end position="422"/>
    </location>
</feature>
<dbReference type="SUPFAM" id="SSF103473">
    <property type="entry name" value="MFS general substrate transporter"/>
    <property type="match status" value="1"/>
</dbReference>
<evidence type="ECO:0000259" key="8">
    <source>
        <dbReference type="PROSITE" id="PS50850"/>
    </source>
</evidence>
<dbReference type="PRINTS" id="PR01035">
    <property type="entry name" value="TCRTETA"/>
</dbReference>
<evidence type="ECO:0000256" key="5">
    <source>
        <dbReference type="ARBA" id="ARBA00022989"/>
    </source>
</evidence>
<evidence type="ECO:0000256" key="6">
    <source>
        <dbReference type="ARBA" id="ARBA00023136"/>
    </source>
</evidence>
<accession>A0ABQ2ENT0</accession>
<dbReference type="RefSeq" id="WP_268239006.1">
    <property type="nucleotide sequence ID" value="NZ_BMPP01000003.1"/>
</dbReference>
<dbReference type="InterPro" id="IPR020846">
    <property type="entry name" value="MFS_dom"/>
</dbReference>
<comment type="subcellular location">
    <subcellularLocation>
        <location evidence="1">Membrane</location>
        <topology evidence="1">Multi-pass membrane protein</topology>
    </subcellularLocation>
</comment>
<name>A0ABQ2ENT0_9DEIO</name>
<keyword evidence="5 7" id="KW-1133">Transmembrane helix</keyword>
<feature type="transmembrane region" description="Helical" evidence="7">
    <location>
        <begin position="126"/>
        <end position="147"/>
    </location>
</feature>
<feature type="transmembrane region" description="Helical" evidence="7">
    <location>
        <begin position="307"/>
        <end position="325"/>
    </location>
</feature>
<gene>
    <name evidence="9" type="ORF">GCM10008955_10720</name>
</gene>
<feature type="transmembrane region" description="Helical" evidence="7">
    <location>
        <begin position="373"/>
        <end position="392"/>
    </location>
</feature>
<dbReference type="Gene3D" id="1.20.1250.20">
    <property type="entry name" value="MFS general substrate transporter like domains"/>
    <property type="match status" value="1"/>
</dbReference>
<dbReference type="InterPro" id="IPR001958">
    <property type="entry name" value="Tet-R_TetA/multi-R_MdtG-like"/>
</dbReference>
<dbReference type="PROSITE" id="PS00216">
    <property type="entry name" value="SUGAR_TRANSPORT_1"/>
    <property type="match status" value="1"/>
</dbReference>
<feature type="transmembrane region" description="Helical" evidence="7">
    <location>
        <begin position="187"/>
        <end position="207"/>
    </location>
</feature>